<keyword evidence="2" id="KW-0238">DNA-binding</keyword>
<evidence type="ECO:0000259" key="4">
    <source>
        <dbReference type="PROSITE" id="PS51077"/>
    </source>
</evidence>
<dbReference type="STRING" id="257708.RGI145_21815"/>
<feature type="domain" description="HTH iclR-type" evidence="4">
    <location>
        <begin position="20"/>
        <end position="79"/>
    </location>
</feature>
<sequence length="281" mass="29986">MDGKKRHPGRPRTTPATEGAQTLLRGLDVMEAVAAGAADLAALAQALGTTRTTTHRLASALVARRYLGFSPGSGYNLGPKLGELGLRFRRALPLHQAAQPFLARLAAQTLDTVQLGILDEGTVLYLDKVPGGRPFEIRSAAGDRHPVWSTGLGKALILDLPEAQWEGFVGRGRAGPVPVSGKARLEWLERMRLYAAQGVAFDLGENEPELFCVAAPIRDAGGEIVAAVSVSSLLPYMQPERMEVLSGEVRATAAEIGRSLGWHGEDVAETVPDDGKRTGRR</sequence>
<dbReference type="SMART" id="SM00346">
    <property type="entry name" value="HTH_ICLR"/>
    <property type="match status" value="1"/>
</dbReference>
<dbReference type="EMBL" id="CP015584">
    <property type="protein sequence ID" value="APT59934.1"/>
    <property type="molecule type" value="Genomic_DNA"/>
</dbReference>
<name>A0A1L7AMJ4_9PROT</name>
<dbReference type="InterPro" id="IPR005471">
    <property type="entry name" value="Tscrpt_reg_IclR_N"/>
</dbReference>
<accession>A0A1L7AMJ4</accession>
<dbReference type="KEGG" id="rgi:RGI145_21815"/>
<dbReference type="InterPro" id="IPR014757">
    <property type="entry name" value="Tscrpt_reg_IclR_C"/>
</dbReference>
<evidence type="ECO:0000259" key="5">
    <source>
        <dbReference type="PROSITE" id="PS51078"/>
    </source>
</evidence>
<dbReference type="Gene3D" id="3.30.450.40">
    <property type="match status" value="1"/>
</dbReference>
<dbReference type="PROSITE" id="PS51078">
    <property type="entry name" value="ICLR_ED"/>
    <property type="match status" value="1"/>
</dbReference>
<dbReference type="RefSeq" id="WP_075800644.1">
    <property type="nucleotide sequence ID" value="NZ_CP015584.1"/>
</dbReference>
<dbReference type="Pfam" id="PF09339">
    <property type="entry name" value="HTH_IclR"/>
    <property type="match status" value="1"/>
</dbReference>
<organism evidence="6 7">
    <name type="scientific">Roseomonas gilardii</name>
    <dbReference type="NCBI Taxonomy" id="257708"/>
    <lineage>
        <taxon>Bacteria</taxon>
        <taxon>Pseudomonadati</taxon>
        <taxon>Pseudomonadota</taxon>
        <taxon>Alphaproteobacteria</taxon>
        <taxon>Acetobacterales</taxon>
        <taxon>Roseomonadaceae</taxon>
        <taxon>Roseomonas</taxon>
    </lineage>
</organism>
<evidence type="ECO:0000256" key="1">
    <source>
        <dbReference type="ARBA" id="ARBA00023015"/>
    </source>
</evidence>
<reference evidence="6 7" key="1">
    <citation type="submission" date="2016-05" db="EMBL/GenBank/DDBJ databases">
        <title>Complete Genome and Methylome Analysis of Psychrotrophic Bacterial Isolates from Antarctic Lake Untersee.</title>
        <authorList>
            <person name="Fomenkov A."/>
            <person name="Akimov V.N."/>
            <person name="Vasilyeva L.V."/>
            <person name="Andersen D."/>
            <person name="Vincze T."/>
            <person name="Roberts R.J."/>
        </authorList>
    </citation>
    <scope>NUCLEOTIDE SEQUENCE [LARGE SCALE GENOMIC DNA]</scope>
    <source>
        <strain evidence="6 7">U14-5</strain>
    </source>
</reference>
<proteinExistence type="predicted"/>
<evidence type="ECO:0000256" key="3">
    <source>
        <dbReference type="ARBA" id="ARBA00023163"/>
    </source>
</evidence>
<dbReference type="InterPro" id="IPR036390">
    <property type="entry name" value="WH_DNA-bd_sf"/>
</dbReference>
<keyword evidence="1" id="KW-0805">Transcription regulation</keyword>
<dbReference type="InterPro" id="IPR036388">
    <property type="entry name" value="WH-like_DNA-bd_sf"/>
</dbReference>
<keyword evidence="3" id="KW-0804">Transcription</keyword>
<gene>
    <name evidence="6" type="ORF">RGI145_21815</name>
</gene>
<dbReference type="PANTHER" id="PTHR30136:SF35">
    <property type="entry name" value="HTH-TYPE TRANSCRIPTIONAL REGULATOR RV1719"/>
    <property type="match status" value="1"/>
</dbReference>
<dbReference type="Gene3D" id="1.10.10.10">
    <property type="entry name" value="Winged helix-like DNA-binding domain superfamily/Winged helix DNA-binding domain"/>
    <property type="match status" value="1"/>
</dbReference>
<dbReference type="SUPFAM" id="SSF55781">
    <property type="entry name" value="GAF domain-like"/>
    <property type="match status" value="1"/>
</dbReference>
<feature type="domain" description="IclR-ED" evidence="5">
    <location>
        <begin position="80"/>
        <end position="262"/>
    </location>
</feature>
<dbReference type="InterPro" id="IPR050707">
    <property type="entry name" value="HTH_MetabolicPath_Reg"/>
</dbReference>
<dbReference type="GO" id="GO:0003677">
    <property type="term" value="F:DNA binding"/>
    <property type="evidence" value="ECO:0007669"/>
    <property type="project" value="UniProtKB-KW"/>
</dbReference>
<dbReference type="Proteomes" id="UP000185494">
    <property type="component" value="Chromosome 2"/>
</dbReference>
<dbReference type="SUPFAM" id="SSF46785">
    <property type="entry name" value="Winged helix' DNA-binding domain"/>
    <property type="match status" value="1"/>
</dbReference>
<dbReference type="eggNOG" id="COG1414">
    <property type="taxonomic scope" value="Bacteria"/>
</dbReference>
<dbReference type="GO" id="GO:0045892">
    <property type="term" value="P:negative regulation of DNA-templated transcription"/>
    <property type="evidence" value="ECO:0007669"/>
    <property type="project" value="TreeGrafter"/>
</dbReference>
<evidence type="ECO:0000313" key="6">
    <source>
        <dbReference type="EMBL" id="APT59934.1"/>
    </source>
</evidence>
<evidence type="ECO:0000256" key="2">
    <source>
        <dbReference type="ARBA" id="ARBA00023125"/>
    </source>
</evidence>
<dbReference type="InterPro" id="IPR029016">
    <property type="entry name" value="GAF-like_dom_sf"/>
</dbReference>
<dbReference type="Pfam" id="PF01614">
    <property type="entry name" value="IclR_C"/>
    <property type="match status" value="1"/>
</dbReference>
<dbReference type="GO" id="GO:0003700">
    <property type="term" value="F:DNA-binding transcription factor activity"/>
    <property type="evidence" value="ECO:0007669"/>
    <property type="project" value="TreeGrafter"/>
</dbReference>
<protein>
    <submittedName>
        <fullName evidence="6">Transcriptional regulator</fullName>
    </submittedName>
</protein>
<dbReference type="PROSITE" id="PS51077">
    <property type="entry name" value="HTH_ICLR"/>
    <property type="match status" value="1"/>
</dbReference>
<dbReference type="PANTHER" id="PTHR30136">
    <property type="entry name" value="HELIX-TURN-HELIX TRANSCRIPTIONAL REGULATOR, ICLR FAMILY"/>
    <property type="match status" value="1"/>
</dbReference>
<dbReference type="AlphaFoldDB" id="A0A1L7AMJ4"/>
<evidence type="ECO:0000313" key="7">
    <source>
        <dbReference type="Proteomes" id="UP000185494"/>
    </source>
</evidence>